<dbReference type="AlphaFoldDB" id="A0A9Q0CBT0"/>
<feature type="compositionally biased region" description="Low complexity" evidence="1">
    <location>
        <begin position="87"/>
        <end position="99"/>
    </location>
</feature>
<name>A0A9Q0CBT0_9POAL</name>
<comment type="caution">
    <text evidence="3">The sequence shown here is derived from an EMBL/GenBank/DDBJ whole genome shotgun (WGS) entry which is preliminary data.</text>
</comment>
<feature type="region of interest" description="Disordered" evidence="1">
    <location>
        <begin position="85"/>
        <end position="115"/>
    </location>
</feature>
<feature type="domain" description="WRKY19-like zinc finger" evidence="2">
    <location>
        <begin position="344"/>
        <end position="368"/>
    </location>
</feature>
<feature type="domain" description="WRKY19-like zinc finger" evidence="2">
    <location>
        <begin position="470"/>
        <end position="494"/>
    </location>
</feature>
<dbReference type="InterPro" id="IPR056866">
    <property type="entry name" value="Znf_WRKY19"/>
</dbReference>
<feature type="domain" description="WRKY19-like zinc finger" evidence="2">
    <location>
        <begin position="269"/>
        <end position="293"/>
    </location>
</feature>
<dbReference type="PANTHER" id="PTHR31827:SF40">
    <property type="entry name" value="F22C12.10"/>
    <property type="match status" value="1"/>
</dbReference>
<gene>
    <name evidence="3" type="ORF">LUZ63_015047</name>
</gene>
<sequence length="649" mass="67495">MDNNHRFGFNGLAARRGPAGGSSNLYNSYPYNPNKFSLDFSNPNGLGNRNTITSDPNSNTYDAHQQNILAKGTKRKWVDFSLGLPQSSASSDSTTRPSSMCTHSSSGKENEGESPMDLGINFELSLVNENHLAPKAANEPKLELELSLSVGPTESVVTDAPATAVTYHTAYNTISVPDILSVPTVDEGSTSSRWKGGNNMLPYLQEKSNLSPQQIPGTSQGVVVPVEMHNSPTNRPNYRTGNNSKTCQHPGCTKGARGASGKCIAHGGGRRCQKDGCTKGAEGRTIFCKAHGGGRRCEYLGCTKSAEGRTDFCIAHGGGRRCNNDRCTRAARGKSGLCIRHGGGKRCTHSSCTKSAEGHTGLCIAHGGGRRCQYPQCSKGAQGSTNFCKAHGGGKRCTYEGCTKGAEGSTPYCKGHGGGKRCSFPAGCTKSVHGGTQFCVAHGGGKRCAVAECTRSARGRTDFCVRHGGGKRCKVDSCGKSAQGSTDFCKAHGGGKRCAWGQVGTGLGEPGAPCDRFARGKVGLCAAHTALLDDTRVHGGHSVGTVVSSGTQMTGTVGMSEMRDVRVRGSNNGVCFFGHSGIGGVNAGTSHVGVSSSQPIVAPAPEGRVHGGILMSLLGAEMSPQEKTGGYDGKVHGGIPSGFLSLHMG</sequence>
<accession>A0A9Q0CBT0</accession>
<evidence type="ECO:0000259" key="2">
    <source>
        <dbReference type="Pfam" id="PF24906"/>
    </source>
</evidence>
<feature type="domain" description="WRKY19-like zinc finger" evidence="2">
    <location>
        <begin position="294"/>
        <end position="318"/>
    </location>
</feature>
<evidence type="ECO:0000313" key="3">
    <source>
        <dbReference type="EMBL" id="KAJ1690892.1"/>
    </source>
</evidence>
<dbReference type="OrthoDB" id="77038at2759"/>
<feature type="domain" description="WRKY19-like zinc finger" evidence="2">
    <location>
        <begin position="445"/>
        <end position="469"/>
    </location>
</feature>
<organism evidence="3 4">
    <name type="scientific">Rhynchospora breviuscula</name>
    <dbReference type="NCBI Taxonomy" id="2022672"/>
    <lineage>
        <taxon>Eukaryota</taxon>
        <taxon>Viridiplantae</taxon>
        <taxon>Streptophyta</taxon>
        <taxon>Embryophyta</taxon>
        <taxon>Tracheophyta</taxon>
        <taxon>Spermatophyta</taxon>
        <taxon>Magnoliopsida</taxon>
        <taxon>Liliopsida</taxon>
        <taxon>Poales</taxon>
        <taxon>Cyperaceae</taxon>
        <taxon>Cyperoideae</taxon>
        <taxon>Rhynchosporeae</taxon>
        <taxon>Rhynchospora</taxon>
    </lineage>
</organism>
<feature type="domain" description="WRKY19-like zinc finger" evidence="2">
    <location>
        <begin position="245"/>
        <end position="268"/>
    </location>
</feature>
<dbReference type="Proteomes" id="UP001151287">
    <property type="component" value="Unassembled WGS sequence"/>
</dbReference>
<proteinExistence type="predicted"/>
<dbReference type="EMBL" id="JAMQYH010000004">
    <property type="protein sequence ID" value="KAJ1690892.1"/>
    <property type="molecule type" value="Genomic_DNA"/>
</dbReference>
<evidence type="ECO:0000256" key="1">
    <source>
        <dbReference type="SAM" id="MobiDB-lite"/>
    </source>
</evidence>
<evidence type="ECO:0000313" key="4">
    <source>
        <dbReference type="Proteomes" id="UP001151287"/>
    </source>
</evidence>
<dbReference type="PANTHER" id="PTHR31827">
    <property type="entry name" value="EMB|CAB89363.1"/>
    <property type="match status" value="1"/>
</dbReference>
<protein>
    <recommendedName>
        <fullName evidence="2">WRKY19-like zinc finger domain-containing protein</fullName>
    </recommendedName>
</protein>
<dbReference type="Pfam" id="PF24906">
    <property type="entry name" value="Zf_WRKY19"/>
    <property type="match status" value="7"/>
</dbReference>
<keyword evidence="4" id="KW-1185">Reference proteome</keyword>
<feature type="domain" description="WRKY19-like zinc finger" evidence="2">
    <location>
        <begin position="369"/>
        <end position="393"/>
    </location>
</feature>
<reference evidence="3" key="1">
    <citation type="journal article" date="2022" name="Cell">
        <title>Repeat-based holocentromeres influence genome architecture and karyotype evolution.</title>
        <authorList>
            <person name="Hofstatter P.G."/>
            <person name="Thangavel G."/>
            <person name="Lux T."/>
            <person name="Neumann P."/>
            <person name="Vondrak T."/>
            <person name="Novak P."/>
            <person name="Zhang M."/>
            <person name="Costa L."/>
            <person name="Castellani M."/>
            <person name="Scott A."/>
            <person name="Toegelov H."/>
            <person name="Fuchs J."/>
            <person name="Mata-Sucre Y."/>
            <person name="Dias Y."/>
            <person name="Vanzela A.L.L."/>
            <person name="Huettel B."/>
            <person name="Almeida C.C.S."/>
            <person name="Simkova H."/>
            <person name="Souza G."/>
            <person name="Pedrosa-Harand A."/>
            <person name="Macas J."/>
            <person name="Mayer K.F.X."/>
            <person name="Houben A."/>
            <person name="Marques A."/>
        </authorList>
    </citation>
    <scope>NUCLEOTIDE SEQUENCE</scope>
    <source>
        <strain evidence="3">RhyBre1mFocal</strain>
    </source>
</reference>